<evidence type="ECO:0000256" key="11">
    <source>
        <dbReference type="PIRSR" id="PIRSR000463-1"/>
    </source>
</evidence>
<dbReference type="GO" id="GO:0005737">
    <property type="term" value="C:cytoplasm"/>
    <property type="evidence" value="ECO:0007669"/>
    <property type="project" value="TreeGrafter"/>
</dbReference>
<dbReference type="InterPro" id="IPR037439">
    <property type="entry name" value="Branching_enzy"/>
</dbReference>
<evidence type="ECO:0000256" key="6">
    <source>
        <dbReference type="ARBA" id="ARBA00022676"/>
    </source>
</evidence>
<accession>A0A0C3BXB9</accession>
<dbReference type="InterPro" id="IPR006047">
    <property type="entry name" value="GH13_cat_dom"/>
</dbReference>
<evidence type="ECO:0000259" key="12">
    <source>
        <dbReference type="SMART" id="SM00642"/>
    </source>
</evidence>
<reference evidence="13 14" key="1">
    <citation type="submission" date="2014-04" db="EMBL/GenBank/DDBJ databases">
        <authorList>
            <consortium name="DOE Joint Genome Institute"/>
            <person name="Kuo A."/>
            <person name="Tarkka M."/>
            <person name="Buscot F."/>
            <person name="Kohler A."/>
            <person name="Nagy L.G."/>
            <person name="Floudas D."/>
            <person name="Copeland A."/>
            <person name="Barry K.W."/>
            <person name="Cichocki N."/>
            <person name="Veneault-Fourrey C."/>
            <person name="LaButti K."/>
            <person name="Lindquist E.A."/>
            <person name="Lipzen A."/>
            <person name="Lundell T."/>
            <person name="Morin E."/>
            <person name="Murat C."/>
            <person name="Sun H."/>
            <person name="Tunlid A."/>
            <person name="Henrissat B."/>
            <person name="Grigoriev I.V."/>
            <person name="Hibbett D.S."/>
            <person name="Martin F."/>
            <person name="Nordberg H.P."/>
            <person name="Cantor M.N."/>
            <person name="Hua S.X."/>
        </authorList>
    </citation>
    <scope>NUCLEOTIDE SEQUENCE [LARGE SCALE GENOMIC DNA]</scope>
    <source>
        <strain evidence="13 14">F 1598</strain>
    </source>
</reference>
<dbReference type="FunFam" id="2.60.40.1180:FF:000003">
    <property type="entry name" value="1,4-alpha-glucan-branching enzyme, chloroplastic/amyloplastic"/>
    <property type="match status" value="1"/>
</dbReference>
<dbReference type="Pfam" id="PF02922">
    <property type="entry name" value="CBM_48"/>
    <property type="match status" value="1"/>
</dbReference>
<dbReference type="PANTHER" id="PTHR43651:SF3">
    <property type="entry name" value="1,4-ALPHA-GLUCAN-BRANCHING ENZYME"/>
    <property type="match status" value="1"/>
</dbReference>
<evidence type="ECO:0000256" key="3">
    <source>
        <dbReference type="ARBA" id="ARBA00009000"/>
    </source>
</evidence>
<evidence type="ECO:0000256" key="5">
    <source>
        <dbReference type="ARBA" id="ARBA00020932"/>
    </source>
</evidence>
<evidence type="ECO:0000256" key="1">
    <source>
        <dbReference type="ARBA" id="ARBA00000826"/>
    </source>
</evidence>
<evidence type="ECO:0000256" key="4">
    <source>
        <dbReference type="ARBA" id="ARBA00012541"/>
    </source>
</evidence>
<dbReference type="InParanoid" id="A0A0C3BXB9"/>
<sequence>MASTTFDPKSVLEIDGYLEPDVPAIAHRYGVFKKWKDTIDQYEGGYEKFTKGYDKFGFNVGSGGEVVYREWAPNAKEAYLIGDFNDWSRTSHPMKKDQFGIWDITIPAKSPGVCAIPHDSKLKLSMILPSGERIERLPVWIKRVTQDLSVSPVYDARFWNPPASETYTFKNKRPPQPASLRIYEAHVGISTAEMRVGTYKEFTANILPRIKKLGYNTIQLMAVMEHAYYASFGYQVTSFFAASSRYGTPEELKELIDTAHGLGLTVLLDIVHSHACKNVLDGLNEFDGTDHLYFHEGGKGRHELWDSRLFNYSSHEVLRFLLSNLRFWIEYYQFDGYRFDGVTSMMYIHHGIGTGFSGGYHEYFGPAADIEAIVYLMLANDAMHELYPFVITIAEDVSGMPLLCKPVSKGGVGFDYRLSMAIPDMWIKLLKHKSDDQWDLANIVHTLTNRRHGEKSVAYCESHDQALVGDKTLAFWLMDKEMYTHMSDMTPMTPIIARGIALHKIIRLLVHSLGGEGYLNFEGNEFGHPEWLDFPRQGNNNSFQYARRQWNIVDDPLLRYRYLNNFDIAMNNLEEKYGWLSAPQAYVSLKNEKDKVLVYERAGLLFIFNFHPVDSFTDYRVGVEEAGEYRIALSSDEKKFGGFDNIAIDSKYFTTPMEWNGRKNWLQVYLPTRTCLVLTRD</sequence>
<dbReference type="EMBL" id="KN832972">
    <property type="protein sequence ID" value="KIM91158.1"/>
    <property type="molecule type" value="Genomic_DNA"/>
</dbReference>
<dbReference type="GO" id="GO:0005978">
    <property type="term" value="P:glycogen biosynthetic process"/>
    <property type="evidence" value="ECO:0007669"/>
    <property type="project" value="UniProtKB-UniPathway"/>
</dbReference>
<evidence type="ECO:0000313" key="14">
    <source>
        <dbReference type="Proteomes" id="UP000054166"/>
    </source>
</evidence>
<keyword evidence="8" id="KW-0320">Glycogen biosynthesis</keyword>
<dbReference type="Pfam" id="PF00128">
    <property type="entry name" value="Alpha-amylase"/>
    <property type="match status" value="1"/>
</dbReference>
<dbReference type="PANTHER" id="PTHR43651">
    <property type="entry name" value="1,4-ALPHA-GLUCAN-BRANCHING ENZYME"/>
    <property type="match status" value="1"/>
</dbReference>
<comment type="similarity">
    <text evidence="3">Belongs to the glycosyl hydrolase 13 family. GlgB subfamily.</text>
</comment>
<reference evidence="14" key="2">
    <citation type="submission" date="2015-01" db="EMBL/GenBank/DDBJ databases">
        <title>Evolutionary Origins and Diversification of the Mycorrhizal Mutualists.</title>
        <authorList>
            <consortium name="DOE Joint Genome Institute"/>
            <consortium name="Mycorrhizal Genomics Consortium"/>
            <person name="Kohler A."/>
            <person name="Kuo A."/>
            <person name="Nagy L.G."/>
            <person name="Floudas D."/>
            <person name="Copeland A."/>
            <person name="Barry K.W."/>
            <person name="Cichocki N."/>
            <person name="Veneault-Fourrey C."/>
            <person name="LaButti K."/>
            <person name="Lindquist E.A."/>
            <person name="Lipzen A."/>
            <person name="Lundell T."/>
            <person name="Morin E."/>
            <person name="Murat C."/>
            <person name="Riley R."/>
            <person name="Ohm R."/>
            <person name="Sun H."/>
            <person name="Tunlid A."/>
            <person name="Henrissat B."/>
            <person name="Grigoriev I.V."/>
            <person name="Hibbett D.S."/>
            <person name="Martin F."/>
        </authorList>
    </citation>
    <scope>NUCLEOTIDE SEQUENCE [LARGE SCALE GENOMIC DNA]</scope>
    <source>
        <strain evidence="14">F 1598</strain>
    </source>
</reference>
<dbReference type="UniPathway" id="UPA00164"/>
<feature type="active site" description="Proton donor" evidence="11">
    <location>
        <position position="395"/>
    </location>
</feature>
<keyword evidence="6" id="KW-0328">Glycosyltransferase</keyword>
<organism evidence="13 14">
    <name type="scientific">Piloderma croceum (strain F 1598)</name>
    <dbReference type="NCBI Taxonomy" id="765440"/>
    <lineage>
        <taxon>Eukaryota</taxon>
        <taxon>Fungi</taxon>
        <taxon>Dikarya</taxon>
        <taxon>Basidiomycota</taxon>
        <taxon>Agaricomycotina</taxon>
        <taxon>Agaricomycetes</taxon>
        <taxon>Agaricomycetidae</taxon>
        <taxon>Atheliales</taxon>
        <taxon>Atheliaceae</taxon>
        <taxon>Piloderma</taxon>
    </lineage>
</organism>
<feature type="active site" description="Nucleophile" evidence="11">
    <location>
        <position position="340"/>
    </location>
</feature>
<gene>
    <name evidence="13" type="ORF">PILCRDRAFT_811658</name>
</gene>
<dbReference type="InterPro" id="IPR004193">
    <property type="entry name" value="Glyco_hydro_13_N"/>
</dbReference>
<comment type="pathway">
    <text evidence="2">Glycan biosynthesis; glycogen biosynthesis.</text>
</comment>
<dbReference type="InterPro" id="IPR013780">
    <property type="entry name" value="Glyco_hydro_b"/>
</dbReference>
<dbReference type="SMART" id="SM00642">
    <property type="entry name" value="Aamy"/>
    <property type="match status" value="1"/>
</dbReference>
<dbReference type="SUPFAM" id="SSF51011">
    <property type="entry name" value="Glycosyl hydrolase domain"/>
    <property type="match status" value="1"/>
</dbReference>
<dbReference type="GO" id="GO:0004553">
    <property type="term" value="F:hydrolase activity, hydrolyzing O-glycosyl compounds"/>
    <property type="evidence" value="ECO:0007669"/>
    <property type="project" value="InterPro"/>
</dbReference>
<keyword evidence="7" id="KW-0808">Transferase</keyword>
<keyword evidence="13" id="KW-0378">Hydrolase</keyword>
<evidence type="ECO:0000256" key="9">
    <source>
        <dbReference type="ARBA" id="ARBA00031979"/>
    </source>
</evidence>
<comment type="function">
    <text evidence="10">Glycogen-branching enzyme participates in the glycogen biosynthetic process along with glycogenin and glycogen synthase. Generates alpha-1,6-glucosidic branches from alpha-1,4-linked glucose chains, to increase solubility of the glycogen polymer.</text>
</comment>
<dbReference type="GO" id="GO:0043169">
    <property type="term" value="F:cation binding"/>
    <property type="evidence" value="ECO:0007669"/>
    <property type="project" value="InterPro"/>
</dbReference>
<dbReference type="InterPro" id="IPR014756">
    <property type="entry name" value="Ig_E-set"/>
</dbReference>
<dbReference type="OrthoDB" id="196493at2759"/>
<dbReference type="Gene3D" id="3.20.20.80">
    <property type="entry name" value="Glycosidases"/>
    <property type="match status" value="1"/>
</dbReference>
<dbReference type="Gene3D" id="2.60.40.1180">
    <property type="entry name" value="Golgi alpha-mannosidase II"/>
    <property type="match status" value="1"/>
</dbReference>
<proteinExistence type="inferred from homology"/>
<dbReference type="EC" id="2.4.1.18" evidence="4"/>
<evidence type="ECO:0000256" key="7">
    <source>
        <dbReference type="ARBA" id="ARBA00022679"/>
    </source>
</evidence>
<evidence type="ECO:0000256" key="10">
    <source>
        <dbReference type="ARBA" id="ARBA00049618"/>
    </source>
</evidence>
<keyword evidence="14" id="KW-1185">Reference proteome</keyword>
<dbReference type="CDD" id="cd11321">
    <property type="entry name" value="AmyAc_bac_euk_BE"/>
    <property type="match status" value="1"/>
</dbReference>
<dbReference type="Proteomes" id="UP000054166">
    <property type="component" value="Unassembled WGS sequence"/>
</dbReference>
<dbReference type="AlphaFoldDB" id="A0A0C3BXB9"/>
<dbReference type="CDD" id="cd02854">
    <property type="entry name" value="E_set_GBE_euk_N"/>
    <property type="match status" value="1"/>
</dbReference>
<dbReference type="InterPro" id="IPR013783">
    <property type="entry name" value="Ig-like_fold"/>
</dbReference>
<dbReference type="Pfam" id="PF02806">
    <property type="entry name" value="Alpha-amylase_C"/>
    <property type="match status" value="1"/>
</dbReference>
<name>A0A0C3BXB9_PILCF</name>
<feature type="domain" description="Glycosyl hydrolase family 13 catalytic" evidence="12">
    <location>
        <begin position="165"/>
        <end position="567"/>
    </location>
</feature>
<dbReference type="GO" id="GO:0003844">
    <property type="term" value="F:1,4-alpha-glucan branching enzyme activity"/>
    <property type="evidence" value="ECO:0007669"/>
    <property type="project" value="UniProtKB-EC"/>
</dbReference>
<dbReference type="FunFam" id="2.60.40.10:FF:000250">
    <property type="entry name" value="1,4-alpha-glucan-branching enzyme, chloroplastic/amyloplastic"/>
    <property type="match status" value="1"/>
</dbReference>
<dbReference type="InterPro" id="IPR006048">
    <property type="entry name" value="A-amylase/branching_C"/>
</dbReference>
<dbReference type="STRING" id="765440.A0A0C3BXB9"/>
<dbReference type="PIRSF" id="PIRSF000463">
    <property type="entry name" value="GlgB"/>
    <property type="match status" value="1"/>
</dbReference>
<comment type="catalytic activity">
    <reaction evidence="1">
        <text>Transfers a segment of a (1-&gt;4)-alpha-D-glucan chain to a primary hydroxy group in a similar glucan chain.</text>
        <dbReference type="EC" id="2.4.1.18"/>
    </reaction>
</comment>
<evidence type="ECO:0000256" key="2">
    <source>
        <dbReference type="ARBA" id="ARBA00004964"/>
    </source>
</evidence>
<dbReference type="FunFam" id="3.20.20.80:FF:000001">
    <property type="entry name" value="1,4-alpha-glucan branching enzyme"/>
    <property type="match status" value="1"/>
</dbReference>
<evidence type="ECO:0000256" key="8">
    <source>
        <dbReference type="ARBA" id="ARBA00023056"/>
    </source>
</evidence>
<dbReference type="SUPFAM" id="SSF51445">
    <property type="entry name" value="(Trans)glycosidases"/>
    <property type="match status" value="1"/>
</dbReference>
<dbReference type="InterPro" id="IPR017853">
    <property type="entry name" value="GH"/>
</dbReference>
<dbReference type="SUPFAM" id="SSF81296">
    <property type="entry name" value="E set domains"/>
    <property type="match status" value="1"/>
</dbReference>
<dbReference type="HOGENOM" id="CLU_011131_2_2_1"/>
<dbReference type="Gene3D" id="2.60.40.10">
    <property type="entry name" value="Immunoglobulins"/>
    <property type="match status" value="1"/>
</dbReference>
<evidence type="ECO:0000313" key="13">
    <source>
        <dbReference type="EMBL" id="KIM91158.1"/>
    </source>
</evidence>
<protein>
    <recommendedName>
        <fullName evidence="5">1,4-alpha-glucan-branching enzyme</fullName>
        <ecNumber evidence="4">2.4.1.18</ecNumber>
    </recommendedName>
    <alternativeName>
        <fullName evidence="9">Glycogen-branching enzyme</fullName>
    </alternativeName>
</protein>